<organism evidence="1 2">
    <name type="scientific">Hericium alpestre</name>
    <dbReference type="NCBI Taxonomy" id="135208"/>
    <lineage>
        <taxon>Eukaryota</taxon>
        <taxon>Fungi</taxon>
        <taxon>Dikarya</taxon>
        <taxon>Basidiomycota</taxon>
        <taxon>Agaricomycotina</taxon>
        <taxon>Agaricomycetes</taxon>
        <taxon>Russulales</taxon>
        <taxon>Hericiaceae</taxon>
        <taxon>Hericium</taxon>
    </lineage>
</organism>
<dbReference type="Proteomes" id="UP000298061">
    <property type="component" value="Unassembled WGS sequence"/>
</dbReference>
<dbReference type="OrthoDB" id="630895at2759"/>
<name>A0A4Y9ZIZ1_9AGAM</name>
<keyword evidence="2" id="KW-1185">Reference proteome</keyword>
<evidence type="ECO:0000313" key="2">
    <source>
        <dbReference type="Proteomes" id="UP000298061"/>
    </source>
</evidence>
<reference evidence="1 2" key="1">
    <citation type="submission" date="2019-02" db="EMBL/GenBank/DDBJ databases">
        <title>Genome sequencing of the rare red list fungi Hericium alpestre (H. flagellum).</title>
        <authorList>
            <person name="Buettner E."/>
            <person name="Kellner H."/>
        </authorList>
    </citation>
    <scope>NUCLEOTIDE SEQUENCE [LARGE SCALE GENOMIC DNA]</scope>
    <source>
        <strain evidence="1 2">DSM 108284</strain>
    </source>
</reference>
<sequence length="53" mass="6062">MAHSQIIAIVVGGFVEEGRNRKAAWIEGWWCDLILMAILEDEYWATKRKIDGA</sequence>
<evidence type="ECO:0000313" key="1">
    <source>
        <dbReference type="EMBL" id="TFY73853.1"/>
    </source>
</evidence>
<dbReference type="EMBL" id="SFCI01002481">
    <property type="protein sequence ID" value="TFY73853.1"/>
    <property type="molecule type" value="Genomic_DNA"/>
</dbReference>
<accession>A0A4Y9ZIZ1</accession>
<dbReference type="AlphaFoldDB" id="A0A4Y9ZIZ1"/>
<proteinExistence type="predicted"/>
<comment type="caution">
    <text evidence="1">The sequence shown here is derived from an EMBL/GenBank/DDBJ whole genome shotgun (WGS) entry which is preliminary data.</text>
</comment>
<protein>
    <submittedName>
        <fullName evidence="1">Uncharacterized protein</fullName>
    </submittedName>
</protein>
<gene>
    <name evidence="1" type="ORF">EWM64_g10159</name>
</gene>
<dbReference type="Gene3D" id="3.40.630.30">
    <property type="match status" value="1"/>
</dbReference>